<dbReference type="KEGG" id="cbr:CBG_26183"/>
<evidence type="ECO:0000313" key="5">
    <source>
        <dbReference type="WormBase" id="CBG26183"/>
    </source>
</evidence>
<reference evidence="3 4" key="2">
    <citation type="journal article" date="2011" name="PLoS Genet.">
        <title>Caenorhabditis briggsae recombinant inbred line genotypes reveal inter-strain incompatibility and the evolution of recombination.</title>
        <authorList>
            <person name="Ross J.A."/>
            <person name="Koboldt D.C."/>
            <person name="Staisch J.E."/>
            <person name="Chamberlin H.M."/>
            <person name="Gupta B.P."/>
            <person name="Miller R.D."/>
            <person name="Baird S.E."/>
            <person name="Haag E.S."/>
        </authorList>
    </citation>
    <scope>NUCLEOTIDE SEQUENCE [LARGE SCALE GENOMIC DNA]</scope>
    <source>
        <strain evidence="3 4">AF16</strain>
    </source>
</reference>
<feature type="coiled-coil region" evidence="1">
    <location>
        <begin position="182"/>
        <end position="245"/>
    </location>
</feature>
<evidence type="ECO:0000313" key="4">
    <source>
        <dbReference type="Proteomes" id="UP000008549"/>
    </source>
</evidence>
<dbReference type="RefSeq" id="XP_045100416.1">
    <property type="nucleotide sequence ID" value="XM_045242904.1"/>
</dbReference>
<dbReference type="Proteomes" id="UP000008549">
    <property type="component" value="Unassembled WGS sequence"/>
</dbReference>
<evidence type="ECO:0000256" key="1">
    <source>
        <dbReference type="SAM" id="Coils"/>
    </source>
</evidence>
<dbReference type="GeneID" id="68917664"/>
<name>B6ILS8_CAEBR</name>
<dbReference type="WormBase" id="CBG26183">
    <property type="protein sequence ID" value="CBP46818"/>
    <property type="gene ID" value="WBGene00087597"/>
</dbReference>
<feature type="compositionally biased region" description="Basic and acidic residues" evidence="2">
    <location>
        <begin position="64"/>
        <end position="85"/>
    </location>
</feature>
<proteinExistence type="predicted"/>
<accession>B6ILS8</accession>
<sequence>MPYDPEAEIRDLERKIREAQRQTERARHALREREEWMREPMKRFVPLSSFGMKLSVISRRAHASERAVETDGGENRRFLQTDEGGKHRRQRDVHESEGGGPTSRHSKIQKFENLRKLGNLKPEKLENQKFCCQRRIVSRKIERKSYTLKMMREYNNPRQKKKSPPEEPIVVDPELLKKHLECEKAQNRIFALRAQLKDEEAACGTIKYKTKETNIKIQLKLREHRRKLAETRKQRKKEVDEAVREAEKISYEVSLLRDTPREELEHCIEVVLKIEVENAMYKGKIEMIEEDLEEWKMATAPVAPLETAESTSFSAIDSTMNAFSISSSELNRKLYTDWPIYT</sequence>
<dbReference type="CTD" id="68917664"/>
<gene>
    <name evidence="3 5" type="ORF">CBG26183</name>
    <name evidence="3" type="ORF">CBG_26183</name>
</gene>
<keyword evidence="1" id="KW-0175">Coiled coil</keyword>
<reference evidence="3 4" key="1">
    <citation type="journal article" date="2003" name="PLoS Biol.">
        <title>The genome sequence of Caenorhabditis briggsae: a platform for comparative genomics.</title>
        <authorList>
            <person name="Stein L.D."/>
            <person name="Bao Z."/>
            <person name="Blasiar D."/>
            <person name="Blumenthal T."/>
            <person name="Brent M.R."/>
            <person name="Chen N."/>
            <person name="Chinwalla A."/>
            <person name="Clarke L."/>
            <person name="Clee C."/>
            <person name="Coghlan A."/>
            <person name="Coulson A."/>
            <person name="D'Eustachio P."/>
            <person name="Fitch D.H."/>
            <person name="Fulton L.A."/>
            <person name="Fulton R.E."/>
            <person name="Griffiths-Jones S."/>
            <person name="Harris T.W."/>
            <person name="Hillier L.W."/>
            <person name="Kamath R."/>
            <person name="Kuwabara P.E."/>
            <person name="Mardis E.R."/>
            <person name="Marra M.A."/>
            <person name="Miner T.L."/>
            <person name="Minx P."/>
            <person name="Mullikin J.C."/>
            <person name="Plumb R.W."/>
            <person name="Rogers J."/>
            <person name="Schein J.E."/>
            <person name="Sohrmann M."/>
            <person name="Spieth J."/>
            <person name="Stajich J.E."/>
            <person name="Wei C."/>
            <person name="Willey D."/>
            <person name="Wilson R.K."/>
            <person name="Durbin R."/>
            <person name="Waterston R.H."/>
        </authorList>
    </citation>
    <scope>NUCLEOTIDE SEQUENCE [LARGE SCALE GENOMIC DNA]</scope>
    <source>
        <strain evidence="3 4">AF16</strain>
    </source>
</reference>
<keyword evidence="4" id="KW-1185">Reference proteome</keyword>
<dbReference type="InParanoid" id="B6ILS8"/>
<evidence type="ECO:0000256" key="2">
    <source>
        <dbReference type="SAM" id="MobiDB-lite"/>
    </source>
</evidence>
<dbReference type="AlphaFoldDB" id="B6ILS8"/>
<dbReference type="HOGENOM" id="CLU_811923_0_0_1"/>
<feature type="compositionally biased region" description="Basic and acidic residues" evidence="2">
    <location>
        <begin position="7"/>
        <end position="26"/>
    </location>
</feature>
<feature type="region of interest" description="Disordered" evidence="2">
    <location>
        <begin position="64"/>
        <end position="109"/>
    </location>
</feature>
<dbReference type="EMBL" id="HE601136">
    <property type="protein sequence ID" value="CAS00858.1"/>
    <property type="molecule type" value="Genomic_DNA"/>
</dbReference>
<evidence type="ECO:0000313" key="3">
    <source>
        <dbReference type="EMBL" id="CAS00858.1"/>
    </source>
</evidence>
<feature type="region of interest" description="Disordered" evidence="2">
    <location>
        <begin position="1"/>
        <end position="26"/>
    </location>
</feature>
<protein>
    <submittedName>
        <fullName evidence="3">Protein CBG26183</fullName>
    </submittedName>
</protein>
<organism evidence="3 4">
    <name type="scientific">Caenorhabditis briggsae</name>
    <dbReference type="NCBI Taxonomy" id="6238"/>
    <lineage>
        <taxon>Eukaryota</taxon>
        <taxon>Metazoa</taxon>
        <taxon>Ecdysozoa</taxon>
        <taxon>Nematoda</taxon>
        <taxon>Chromadorea</taxon>
        <taxon>Rhabditida</taxon>
        <taxon>Rhabditina</taxon>
        <taxon>Rhabditomorpha</taxon>
        <taxon>Rhabditoidea</taxon>
        <taxon>Rhabditidae</taxon>
        <taxon>Peloderinae</taxon>
        <taxon>Caenorhabditis</taxon>
    </lineage>
</organism>